<reference evidence="2" key="2">
    <citation type="submission" date="2023-05" db="EMBL/GenBank/DDBJ databases">
        <authorList>
            <consortium name="Lawrence Berkeley National Laboratory"/>
            <person name="Steindorff A."/>
            <person name="Hensen N."/>
            <person name="Bonometti L."/>
            <person name="Westerberg I."/>
            <person name="Brannstrom I.O."/>
            <person name="Guillou S."/>
            <person name="Cros-Aarteil S."/>
            <person name="Calhoun S."/>
            <person name="Haridas S."/>
            <person name="Kuo A."/>
            <person name="Mondo S."/>
            <person name="Pangilinan J."/>
            <person name="Riley R."/>
            <person name="Labutti K."/>
            <person name="Andreopoulos B."/>
            <person name="Lipzen A."/>
            <person name="Chen C."/>
            <person name="Yanf M."/>
            <person name="Daum C."/>
            <person name="Ng V."/>
            <person name="Clum A."/>
            <person name="Ohm R."/>
            <person name="Martin F."/>
            <person name="Silar P."/>
            <person name="Natvig D."/>
            <person name="Lalanne C."/>
            <person name="Gautier V."/>
            <person name="Ament-Velasquez S.L."/>
            <person name="Kruys A."/>
            <person name="Hutchinson M.I."/>
            <person name="Powell A.J."/>
            <person name="Barry K."/>
            <person name="Miller A.N."/>
            <person name="Grigoriev I.V."/>
            <person name="Debuchy R."/>
            <person name="Gladieux P."/>
            <person name="Thoren M.H."/>
            <person name="Johannesson H."/>
        </authorList>
    </citation>
    <scope>NUCLEOTIDE SEQUENCE</scope>
    <source>
        <strain evidence="2">CBS 123565</strain>
    </source>
</reference>
<proteinExistence type="predicted"/>
<keyword evidence="3" id="KW-1185">Reference proteome</keyword>
<feature type="compositionally biased region" description="Gly residues" evidence="1">
    <location>
        <begin position="149"/>
        <end position="159"/>
    </location>
</feature>
<gene>
    <name evidence="2" type="ORF">BT67DRAFT_257856</name>
</gene>
<comment type="caution">
    <text evidence="2">The sequence shown here is derived from an EMBL/GenBank/DDBJ whole genome shotgun (WGS) entry which is preliminary data.</text>
</comment>
<accession>A0AAN6UMC0</accession>
<name>A0AAN6UMC0_9PEZI</name>
<evidence type="ECO:0000313" key="2">
    <source>
        <dbReference type="EMBL" id="KAK4135687.1"/>
    </source>
</evidence>
<feature type="region of interest" description="Disordered" evidence="1">
    <location>
        <begin position="145"/>
        <end position="165"/>
    </location>
</feature>
<dbReference type="Proteomes" id="UP001304895">
    <property type="component" value="Unassembled WGS sequence"/>
</dbReference>
<evidence type="ECO:0000256" key="1">
    <source>
        <dbReference type="SAM" id="MobiDB-lite"/>
    </source>
</evidence>
<dbReference type="EMBL" id="MU853405">
    <property type="protein sequence ID" value="KAK4135687.1"/>
    <property type="molecule type" value="Genomic_DNA"/>
</dbReference>
<evidence type="ECO:0000313" key="3">
    <source>
        <dbReference type="Proteomes" id="UP001304895"/>
    </source>
</evidence>
<sequence>MAAMDSLVSSILLQRPCSKVPGWYLACVATPCNLNAALVRNFVWPASLPGSLGRYKGRRSNSSRQLRCLGAGQAQYDHVLLGGPVSSTRGWPACAGSVWLGPGVDEAAGACRVVPTASSLRRAERRRDSRGDNTTYQVVHAEPFVAGPRGVGGGGGDGGKAAKPRARSWRRCALTPYTRFLAAGGTGRCSSNAGAGRVTEEEQAHREGPLKHGLGCEAAKERVAMLRRGSRKSASAAWWRQQSCRSSTLPTPCDQGAVFRTGD</sequence>
<reference evidence="2" key="1">
    <citation type="journal article" date="2023" name="Mol. Phylogenet. Evol.">
        <title>Genome-scale phylogeny and comparative genomics of the fungal order Sordariales.</title>
        <authorList>
            <person name="Hensen N."/>
            <person name="Bonometti L."/>
            <person name="Westerberg I."/>
            <person name="Brannstrom I.O."/>
            <person name="Guillou S."/>
            <person name="Cros-Aarteil S."/>
            <person name="Calhoun S."/>
            <person name="Haridas S."/>
            <person name="Kuo A."/>
            <person name="Mondo S."/>
            <person name="Pangilinan J."/>
            <person name="Riley R."/>
            <person name="LaButti K."/>
            <person name="Andreopoulos B."/>
            <person name="Lipzen A."/>
            <person name="Chen C."/>
            <person name="Yan M."/>
            <person name="Daum C."/>
            <person name="Ng V."/>
            <person name="Clum A."/>
            <person name="Steindorff A."/>
            <person name="Ohm R.A."/>
            <person name="Martin F."/>
            <person name="Silar P."/>
            <person name="Natvig D.O."/>
            <person name="Lalanne C."/>
            <person name="Gautier V."/>
            <person name="Ament-Velasquez S.L."/>
            <person name="Kruys A."/>
            <person name="Hutchinson M.I."/>
            <person name="Powell A.J."/>
            <person name="Barry K."/>
            <person name="Miller A.N."/>
            <person name="Grigoriev I.V."/>
            <person name="Debuchy R."/>
            <person name="Gladieux P."/>
            <person name="Hiltunen Thoren M."/>
            <person name="Johannesson H."/>
        </authorList>
    </citation>
    <scope>NUCLEOTIDE SEQUENCE</scope>
    <source>
        <strain evidence="2">CBS 123565</strain>
    </source>
</reference>
<protein>
    <submittedName>
        <fullName evidence="2">Uncharacterized protein</fullName>
    </submittedName>
</protein>
<organism evidence="2 3">
    <name type="scientific">Trichocladium antarcticum</name>
    <dbReference type="NCBI Taxonomy" id="1450529"/>
    <lineage>
        <taxon>Eukaryota</taxon>
        <taxon>Fungi</taxon>
        <taxon>Dikarya</taxon>
        <taxon>Ascomycota</taxon>
        <taxon>Pezizomycotina</taxon>
        <taxon>Sordariomycetes</taxon>
        <taxon>Sordariomycetidae</taxon>
        <taxon>Sordariales</taxon>
        <taxon>Chaetomiaceae</taxon>
        <taxon>Trichocladium</taxon>
    </lineage>
</organism>
<dbReference type="AlphaFoldDB" id="A0AAN6UMC0"/>